<comment type="caution">
    <text evidence="4">The sequence shown here is derived from an EMBL/GenBank/DDBJ whole genome shotgun (WGS) entry which is preliminary data.</text>
</comment>
<organism evidence="4 5">
    <name type="scientific">Segatella baroniae B14</name>
    <dbReference type="NCBI Taxonomy" id="752555"/>
    <lineage>
        <taxon>Bacteria</taxon>
        <taxon>Pseudomonadati</taxon>
        <taxon>Bacteroidota</taxon>
        <taxon>Bacteroidia</taxon>
        <taxon>Bacteroidales</taxon>
        <taxon>Prevotellaceae</taxon>
        <taxon>Segatella</taxon>
    </lineage>
</organism>
<dbReference type="PANTHER" id="PTHR22925:SF3">
    <property type="entry name" value="GLYCOSYL HYDROLASE FAMILY PROTEIN 43"/>
    <property type="match status" value="1"/>
</dbReference>
<dbReference type="SUPFAM" id="SSF75005">
    <property type="entry name" value="Arabinanase/levansucrase/invertase"/>
    <property type="match status" value="1"/>
</dbReference>
<dbReference type="Gene3D" id="1.50.10.10">
    <property type="match status" value="1"/>
</dbReference>
<keyword evidence="5" id="KW-1185">Reference proteome</keyword>
<reference evidence="4 5" key="1">
    <citation type="journal article" date="2010" name="Microb. Ecol.">
        <title>Comparative genome analysis of Prevotella ruminicola and Prevotella bryantii: insights into their environmental niche.</title>
        <authorList>
            <consortium name="North American Consortium for Rumen Bacteria"/>
            <person name="Purushe J."/>
            <person name="Fouts D.E."/>
            <person name="Morrison M."/>
            <person name="White B.A."/>
            <person name="Mackie R.I."/>
            <person name="Coutinho P.M."/>
            <person name="Henrissat B."/>
            <person name="Nelson K.E."/>
        </authorList>
    </citation>
    <scope>NUCLEOTIDE SEQUENCE [LARGE SCALE GENOMIC DNA]</scope>
    <source>
        <strain evidence="4 5">B14</strain>
    </source>
</reference>
<keyword evidence="3" id="KW-0326">Glycosidase</keyword>
<comment type="similarity">
    <text evidence="1">Belongs to the glycosyl hydrolase 43 family.</text>
</comment>
<evidence type="ECO:0000313" key="4">
    <source>
        <dbReference type="EMBL" id="EFI72720.1"/>
    </source>
</evidence>
<proteinExistence type="inferred from homology"/>
<dbReference type="CDD" id="cd18825">
    <property type="entry name" value="GH43_CtGH43-like"/>
    <property type="match status" value="1"/>
</dbReference>
<dbReference type="Proteomes" id="UP000004524">
    <property type="component" value="Unassembled WGS sequence"/>
</dbReference>
<dbReference type="Pfam" id="PF07470">
    <property type="entry name" value="Glyco_hydro_88"/>
    <property type="match status" value="1"/>
</dbReference>
<evidence type="ECO:0000256" key="2">
    <source>
        <dbReference type="ARBA" id="ARBA00022801"/>
    </source>
</evidence>
<dbReference type="InterPro" id="IPR006710">
    <property type="entry name" value="Glyco_hydro_43"/>
</dbReference>
<keyword evidence="2" id="KW-0378">Hydrolase</keyword>
<dbReference type="GO" id="GO:0004553">
    <property type="term" value="F:hydrolase activity, hydrolyzing O-glycosyl compounds"/>
    <property type="evidence" value="ECO:0007669"/>
    <property type="project" value="InterPro"/>
</dbReference>
<dbReference type="STRING" id="77095.SAMN05216455_10357"/>
<dbReference type="PANTHER" id="PTHR22925">
    <property type="entry name" value="GLYCOSYL HYDROLASE 43 FAMILY MEMBER"/>
    <property type="match status" value="1"/>
</dbReference>
<dbReference type="EMBL" id="ADWO01000029">
    <property type="protein sequence ID" value="EFI72720.1"/>
    <property type="molecule type" value="Genomic_DNA"/>
</dbReference>
<gene>
    <name evidence="4" type="ORF">PBR_0383</name>
</gene>
<accession>D8DV11</accession>
<dbReference type="Gene3D" id="2.115.10.20">
    <property type="entry name" value="Glycosyl hydrolase domain, family 43"/>
    <property type="match status" value="1"/>
</dbReference>
<dbReference type="InterPro" id="IPR012341">
    <property type="entry name" value="6hp_glycosidase-like_sf"/>
</dbReference>
<evidence type="ECO:0000256" key="1">
    <source>
        <dbReference type="ARBA" id="ARBA00009865"/>
    </source>
</evidence>
<dbReference type="InterPro" id="IPR023296">
    <property type="entry name" value="Glyco_hydro_beta-prop_sf"/>
</dbReference>
<evidence type="ECO:0000313" key="5">
    <source>
        <dbReference type="Proteomes" id="UP000004524"/>
    </source>
</evidence>
<dbReference type="InterPro" id="IPR008928">
    <property type="entry name" value="6-hairpin_glycosidase_sf"/>
</dbReference>
<dbReference type="AlphaFoldDB" id="D8DV11"/>
<sequence>MVFALLSCMMMSVQAKTDGQIHPGAIWHDNRGIHINAHGGGVMQYNGTYYWFGEHKAENTSSALVGVTCYTSKDLVHWNYQGVALSVSDQPGSDIEKGCILERPKVVYNEATGKFVMWFHLELKGRGYAAARYGVAVSDNPAGPYRFLRSERSCAGLYPQNLAHRMSVSDYRKGLKMGWWTPAWQNLVKHGLYIERDFDNGQMSRDQTIFVDDDGKAYHVFSSEENLTLHIAELNKDYTAETGRYWTMAEGGQNEAPAVFKHGDTYWMITSGCTGWAPNKARMFWAKSITGPWHQVDNPCRGPKSDITFGGQSTFVLPVLTQKGTEYIFMADIWRPQHPNDARYIWLPIDFDTAGTPVIHWQDAWTPSKPVLKRAVKNDALTVRKQEVLSYIQLVNDYWQANNKPEVRSFWDHAAYHTGNIAAYQLTGNRSWLNYSSTWGEYNKWMGARESNPAKWKYLKYGEGQDYVLFGDWQICFQTYLDLVAIEQGGYSRKMMEDPRVARAIEVMGYEADSKVHDYWWWADALYMVMPVMTKMYKMTGDEKYLDKLYENICYSDSIMLDEETGLYFRDGRYVYPKHKTNSGKKDFWARGDGWVLAGLAKVLQDMPSDYRHYRFFLEKYKKLAKSVAALQQKEGYWTRSMMDAEQAPGPETSGTAFFTYGLLWGINHQILSAREYMPVINRSWHYLTKTAIQDNGKLGYVQPIGDRAIPGQVINADSQANFGVGAFLLAATEYYYYLSK</sequence>
<name>D8DV11_9BACT</name>
<evidence type="ECO:0000256" key="3">
    <source>
        <dbReference type="ARBA" id="ARBA00023295"/>
    </source>
</evidence>
<dbReference type="SUPFAM" id="SSF48208">
    <property type="entry name" value="Six-hairpin glycosidases"/>
    <property type="match status" value="1"/>
</dbReference>
<dbReference type="GO" id="GO:0005975">
    <property type="term" value="P:carbohydrate metabolic process"/>
    <property type="evidence" value="ECO:0007669"/>
    <property type="project" value="InterPro"/>
</dbReference>
<dbReference type="Pfam" id="PF04616">
    <property type="entry name" value="Glyco_hydro_43"/>
    <property type="match status" value="1"/>
</dbReference>
<protein>
    <submittedName>
        <fullName evidence="4">Licheninase</fullName>
    </submittedName>
</protein>
<dbReference type="InterPro" id="IPR010905">
    <property type="entry name" value="Glyco_hydro_88"/>
</dbReference>